<organism evidence="1 2">
    <name type="scientific">Rhizobium loti</name>
    <name type="common">Mesorhizobium loti</name>
    <dbReference type="NCBI Taxonomy" id="381"/>
    <lineage>
        <taxon>Bacteria</taxon>
        <taxon>Pseudomonadati</taxon>
        <taxon>Pseudomonadota</taxon>
        <taxon>Alphaproteobacteria</taxon>
        <taxon>Hyphomicrobiales</taxon>
        <taxon>Phyllobacteriaceae</taxon>
        <taxon>Mesorhizobium</taxon>
    </lineage>
</organism>
<name>A0A6M7TTS1_RHILI</name>
<gene>
    <name evidence="1" type="ORF">A8145_12035</name>
</gene>
<protein>
    <submittedName>
        <fullName evidence="1">Uncharacterized protein</fullName>
    </submittedName>
</protein>
<evidence type="ECO:0000313" key="2">
    <source>
        <dbReference type="Proteomes" id="UP000093737"/>
    </source>
</evidence>
<proteinExistence type="predicted"/>
<comment type="caution">
    <text evidence="1">The sequence shown here is derived from an EMBL/GenBank/DDBJ whole genome shotgun (WGS) entry which is preliminary data.</text>
</comment>
<dbReference type="EMBL" id="LYTK01000012">
    <property type="protein sequence ID" value="OBQ64964.1"/>
    <property type="molecule type" value="Genomic_DNA"/>
</dbReference>
<sequence length="75" mass="8098">MTMQSSPIPPDGNALHRFIVGRDGEGHWIARDEEGQTGGVFADKNSAVRFATMESGHRAGAIRFAPASVRLSLFN</sequence>
<dbReference type="AlphaFoldDB" id="A0A6M7TTS1"/>
<reference evidence="1 2" key="1">
    <citation type="submission" date="2016-05" db="EMBL/GenBank/DDBJ databases">
        <authorList>
            <person name="Ramsay J.P."/>
        </authorList>
    </citation>
    <scope>NUCLEOTIDE SEQUENCE [LARGE SCALE GENOMIC DNA]</scope>
    <source>
        <strain evidence="1 2">NZP2042</strain>
    </source>
</reference>
<accession>A0A6M7TTS1</accession>
<evidence type="ECO:0000313" key="1">
    <source>
        <dbReference type="EMBL" id="OBQ64964.1"/>
    </source>
</evidence>
<dbReference type="Proteomes" id="UP000093737">
    <property type="component" value="Unassembled WGS sequence"/>
</dbReference>